<dbReference type="CDD" id="cd17316">
    <property type="entry name" value="MFS_SV2_like"/>
    <property type="match status" value="1"/>
</dbReference>
<proteinExistence type="predicted"/>
<evidence type="ECO:0000259" key="6">
    <source>
        <dbReference type="PROSITE" id="PS50850"/>
    </source>
</evidence>
<keyword evidence="8" id="KW-1185">Reference proteome</keyword>
<feature type="transmembrane region" description="Helical" evidence="5">
    <location>
        <begin position="125"/>
        <end position="146"/>
    </location>
</feature>
<organism evidence="7 8">
    <name type="scientific">Pseudonocardia halophobica</name>
    <dbReference type="NCBI Taxonomy" id="29401"/>
    <lineage>
        <taxon>Bacteria</taxon>
        <taxon>Bacillati</taxon>
        <taxon>Actinomycetota</taxon>
        <taxon>Actinomycetes</taxon>
        <taxon>Pseudonocardiales</taxon>
        <taxon>Pseudonocardiaceae</taxon>
        <taxon>Pseudonocardia</taxon>
    </lineage>
</organism>
<comment type="caution">
    <text evidence="7">The sequence shown here is derived from an EMBL/GenBank/DDBJ whole genome shotgun (WGS) entry which is preliminary data.</text>
</comment>
<protein>
    <submittedName>
        <fullName evidence="7">MFS sugar transporter</fullName>
    </submittedName>
</protein>
<gene>
    <name evidence="7" type="ORF">GCM10017577_10000</name>
</gene>
<dbReference type="SUPFAM" id="SSF103473">
    <property type="entry name" value="MFS general substrate transporter"/>
    <property type="match status" value="1"/>
</dbReference>
<accession>A0A9W6L0F5</accession>
<evidence type="ECO:0000256" key="3">
    <source>
        <dbReference type="ARBA" id="ARBA00022989"/>
    </source>
</evidence>
<evidence type="ECO:0000313" key="7">
    <source>
        <dbReference type="EMBL" id="GLL09860.1"/>
    </source>
</evidence>
<dbReference type="EMBL" id="BSFQ01000003">
    <property type="protein sequence ID" value="GLL09860.1"/>
    <property type="molecule type" value="Genomic_DNA"/>
</dbReference>
<dbReference type="PANTHER" id="PTHR23508:SF10">
    <property type="entry name" value="CARBOXYLIC ACID TRANSPORTER PROTEIN HOMOLOG"/>
    <property type="match status" value="1"/>
</dbReference>
<keyword evidence="7" id="KW-0813">Transport</keyword>
<dbReference type="Pfam" id="PF07690">
    <property type="entry name" value="MFS_1"/>
    <property type="match status" value="1"/>
</dbReference>
<evidence type="ECO:0000313" key="8">
    <source>
        <dbReference type="Proteomes" id="UP001143463"/>
    </source>
</evidence>
<evidence type="ECO:0000256" key="1">
    <source>
        <dbReference type="ARBA" id="ARBA00004651"/>
    </source>
</evidence>
<dbReference type="InterPro" id="IPR036259">
    <property type="entry name" value="MFS_trans_sf"/>
</dbReference>
<sequence length="452" mass="47950">MSEIQGTEKNRAADGLITARLERLPVLARKQRVWVAMLGAFYVFDMIDLSLGSYSSPAWRVEWGTTVGQFGIITSATFAGMMIGGLFGGRLADRFGRRPLILGGVLLMSAGSLATAFAQNYETVALLRVVTGIGIQAMAGTVLVYASEMLPTRQRGRCTALVVALGFLAVPLSAVLSTLIVPLSTGAWRWMFVIGALGAVVALLFGRRLPESVRWLLARGREDEAVRIVADLEADVQRRFDGPLPEPVPAPAVRPLPLRDLLSGRLVGRLLIGMLAAMGVIMIQYGFSSWIPVLLVERGYSQVESLQYSTAMAVAGAIGAFSTYLYIDRWQRKNVIATIAMIVAACVLVFGFTGSMPLFLGIGLLAMAAVNAVMSTVYAYLPELFPTGVRGAGVGAAQAAGRLAGIGGSLLVPAIYAGFGFSAIYVYVAVVCAILAVVVGVFGSRTTKVGLE</sequence>
<reference evidence="7" key="1">
    <citation type="journal article" date="2014" name="Int. J. Syst. Evol. Microbiol.">
        <title>Complete genome sequence of Corynebacterium casei LMG S-19264T (=DSM 44701T), isolated from a smear-ripened cheese.</title>
        <authorList>
            <consortium name="US DOE Joint Genome Institute (JGI-PGF)"/>
            <person name="Walter F."/>
            <person name="Albersmeier A."/>
            <person name="Kalinowski J."/>
            <person name="Ruckert C."/>
        </authorList>
    </citation>
    <scope>NUCLEOTIDE SEQUENCE</scope>
    <source>
        <strain evidence="7">VKM Ac-1069</strain>
    </source>
</reference>
<evidence type="ECO:0000256" key="5">
    <source>
        <dbReference type="SAM" id="Phobius"/>
    </source>
</evidence>
<feature type="transmembrane region" description="Helical" evidence="5">
    <location>
        <begin position="67"/>
        <end position="88"/>
    </location>
</feature>
<feature type="transmembrane region" description="Helical" evidence="5">
    <location>
        <begin position="334"/>
        <end position="352"/>
    </location>
</feature>
<dbReference type="InterPro" id="IPR005829">
    <property type="entry name" value="Sugar_transporter_CS"/>
</dbReference>
<dbReference type="PROSITE" id="PS00216">
    <property type="entry name" value="SUGAR_TRANSPORT_1"/>
    <property type="match status" value="1"/>
</dbReference>
<keyword evidence="7" id="KW-0762">Sugar transport</keyword>
<feature type="transmembrane region" description="Helical" evidence="5">
    <location>
        <begin position="424"/>
        <end position="443"/>
    </location>
</feature>
<dbReference type="PROSITE" id="PS50850">
    <property type="entry name" value="MFS"/>
    <property type="match status" value="1"/>
</dbReference>
<keyword evidence="4 5" id="KW-0472">Membrane</keyword>
<evidence type="ECO:0000256" key="2">
    <source>
        <dbReference type="ARBA" id="ARBA00022692"/>
    </source>
</evidence>
<comment type="subcellular location">
    <subcellularLocation>
        <location evidence="1">Cell membrane</location>
        <topology evidence="1">Multi-pass membrane protein</topology>
    </subcellularLocation>
</comment>
<dbReference type="Proteomes" id="UP001143463">
    <property type="component" value="Unassembled WGS sequence"/>
</dbReference>
<dbReference type="GO" id="GO:0046943">
    <property type="term" value="F:carboxylic acid transmembrane transporter activity"/>
    <property type="evidence" value="ECO:0007669"/>
    <property type="project" value="TreeGrafter"/>
</dbReference>
<keyword evidence="3 5" id="KW-1133">Transmembrane helix</keyword>
<reference evidence="7" key="2">
    <citation type="submission" date="2023-01" db="EMBL/GenBank/DDBJ databases">
        <authorList>
            <person name="Sun Q."/>
            <person name="Evtushenko L."/>
        </authorList>
    </citation>
    <scope>NUCLEOTIDE SEQUENCE</scope>
    <source>
        <strain evidence="7">VKM Ac-1069</strain>
    </source>
</reference>
<feature type="domain" description="Major facilitator superfamily (MFS) profile" evidence="6">
    <location>
        <begin position="34"/>
        <end position="447"/>
    </location>
</feature>
<feature type="transmembrane region" description="Helical" evidence="5">
    <location>
        <begin position="266"/>
        <end position="287"/>
    </location>
</feature>
<feature type="transmembrane region" description="Helical" evidence="5">
    <location>
        <begin position="187"/>
        <end position="206"/>
    </location>
</feature>
<feature type="transmembrane region" description="Helical" evidence="5">
    <location>
        <begin position="100"/>
        <end position="119"/>
    </location>
</feature>
<dbReference type="RefSeq" id="WP_037044003.1">
    <property type="nucleotide sequence ID" value="NZ_BAAAUZ010000011.1"/>
</dbReference>
<feature type="transmembrane region" description="Helical" evidence="5">
    <location>
        <begin position="393"/>
        <end position="418"/>
    </location>
</feature>
<keyword evidence="2 5" id="KW-0812">Transmembrane</keyword>
<dbReference type="InterPro" id="IPR011701">
    <property type="entry name" value="MFS"/>
</dbReference>
<evidence type="ECO:0000256" key="4">
    <source>
        <dbReference type="ARBA" id="ARBA00023136"/>
    </source>
</evidence>
<feature type="transmembrane region" description="Helical" evidence="5">
    <location>
        <begin position="358"/>
        <end position="381"/>
    </location>
</feature>
<feature type="transmembrane region" description="Helical" evidence="5">
    <location>
        <begin position="33"/>
        <end position="55"/>
    </location>
</feature>
<dbReference type="AlphaFoldDB" id="A0A9W6L0F5"/>
<dbReference type="PANTHER" id="PTHR23508">
    <property type="entry name" value="CARBOXYLIC ACID TRANSPORTER PROTEIN HOMOLOG"/>
    <property type="match status" value="1"/>
</dbReference>
<name>A0A9W6L0F5_9PSEU</name>
<dbReference type="InterPro" id="IPR020846">
    <property type="entry name" value="MFS_dom"/>
</dbReference>
<feature type="transmembrane region" description="Helical" evidence="5">
    <location>
        <begin position="158"/>
        <end position="181"/>
    </location>
</feature>
<dbReference type="GO" id="GO:0005886">
    <property type="term" value="C:plasma membrane"/>
    <property type="evidence" value="ECO:0007669"/>
    <property type="project" value="UniProtKB-SubCell"/>
</dbReference>
<feature type="transmembrane region" description="Helical" evidence="5">
    <location>
        <begin position="307"/>
        <end position="327"/>
    </location>
</feature>
<dbReference type="Gene3D" id="1.20.1250.20">
    <property type="entry name" value="MFS general substrate transporter like domains"/>
    <property type="match status" value="1"/>
</dbReference>